<evidence type="ECO:0000256" key="3">
    <source>
        <dbReference type="ARBA" id="ARBA00023136"/>
    </source>
</evidence>
<evidence type="ECO:0000256" key="5">
    <source>
        <dbReference type="SAM" id="Phobius"/>
    </source>
</evidence>
<accession>A0A553STG7</accession>
<dbReference type="EMBL" id="RIBP01000001">
    <property type="protein sequence ID" value="TRZ40289.1"/>
    <property type="molecule type" value="Genomic_DNA"/>
</dbReference>
<evidence type="ECO:0000256" key="2">
    <source>
        <dbReference type="ARBA" id="ARBA00005278"/>
    </source>
</evidence>
<keyword evidence="3 4" id="KW-0472">Membrane</keyword>
<evidence type="ECO:0000256" key="4">
    <source>
        <dbReference type="PIRNR" id="PIRNR005690"/>
    </source>
</evidence>
<dbReference type="PANTHER" id="PTHR22550">
    <property type="entry name" value="SPORE GERMINATION PROTEIN"/>
    <property type="match status" value="1"/>
</dbReference>
<dbReference type="InterPro" id="IPR004995">
    <property type="entry name" value="Spore_Ger"/>
</dbReference>
<dbReference type="GO" id="GO:0005886">
    <property type="term" value="C:plasma membrane"/>
    <property type="evidence" value="ECO:0007669"/>
    <property type="project" value="UniProtKB-SubCell"/>
</dbReference>
<proteinExistence type="inferred from homology"/>
<dbReference type="InterPro" id="IPR050768">
    <property type="entry name" value="UPF0353/GerABKA_families"/>
</dbReference>
<dbReference type="AlphaFoldDB" id="A0A553STG7"/>
<dbReference type="GO" id="GO:0009847">
    <property type="term" value="P:spore germination"/>
    <property type="evidence" value="ECO:0007669"/>
    <property type="project" value="UniProtKB-UniRule"/>
</dbReference>
<organism evidence="6 7">
    <name type="scientific">Niallia circulans</name>
    <name type="common">Bacillus circulans</name>
    <dbReference type="NCBI Taxonomy" id="1397"/>
    <lineage>
        <taxon>Bacteria</taxon>
        <taxon>Bacillati</taxon>
        <taxon>Bacillota</taxon>
        <taxon>Bacilli</taxon>
        <taxon>Bacillales</taxon>
        <taxon>Bacillaceae</taxon>
        <taxon>Niallia</taxon>
    </lineage>
</organism>
<feature type="transmembrane region" description="Helical" evidence="5">
    <location>
        <begin position="448"/>
        <end position="474"/>
    </location>
</feature>
<evidence type="ECO:0000313" key="6">
    <source>
        <dbReference type="EMBL" id="TRZ40289.1"/>
    </source>
</evidence>
<dbReference type="Proteomes" id="UP000319837">
    <property type="component" value="Unassembled WGS sequence"/>
</dbReference>
<protein>
    <submittedName>
        <fullName evidence="6">Spore germination protein</fullName>
    </submittedName>
</protein>
<sequence>MELLKFFSSKKGRDSKKKNHQSLLKNTDFFNKEDLPLFASLKTNFDMIKKIMGNSTDIMIKEFKIGEKSEINLGIIYTDGLSDKQLINEFVLETLMINIRQVDFDLNSLHHRLMDVIKTNTLPVAEITEVNNFNKLFLHVLSGDTILLIDGITEGISLSSREWAVRSIQEPESQTVVRGPRDGFTETLRTNTALIRRRIKDPNLWLETKQIGARTQTDVSIMFLQDVADKKTVDEVRERLKDIDTDIILDSGNIEEYIQDGKITTFPTVYDTERPDTVAAGILQGKIAILVDGSPFVLLVPALLINFFQTSEDYYQRADIATVVRLIRFLAFFLSLLTPSLFIAITTFHQEMLPTSLLINLSAQREGVPLSTLFEAILMELTFEILREASIRMPRSIGTAISIVGALVIGQAAVEAGFVSAAMVIIVSLTAICNFVSPSYSMAASVRILRFMFMFIANLLGLFGIIIGLLLLVLHLSSIRSFGEPYLTPLAPFKLKAQKDSIVRLPKWFLETTKRKK</sequence>
<dbReference type="PANTHER" id="PTHR22550:SF5">
    <property type="entry name" value="LEUCINE ZIPPER PROTEIN 4"/>
    <property type="match status" value="1"/>
</dbReference>
<dbReference type="PIRSF" id="PIRSF005690">
    <property type="entry name" value="GerBA"/>
    <property type="match status" value="1"/>
</dbReference>
<dbReference type="RefSeq" id="WP_185763687.1">
    <property type="nucleotide sequence ID" value="NZ_RIBP01000001.1"/>
</dbReference>
<feature type="transmembrane region" description="Helical" evidence="5">
    <location>
        <begin position="329"/>
        <end position="348"/>
    </location>
</feature>
<comment type="similarity">
    <text evidence="2 4">Belongs to the GerABKA family.</text>
</comment>
<evidence type="ECO:0000256" key="1">
    <source>
        <dbReference type="ARBA" id="ARBA00004141"/>
    </source>
</evidence>
<dbReference type="Pfam" id="PF03323">
    <property type="entry name" value="GerA"/>
    <property type="match status" value="1"/>
</dbReference>
<comment type="caution">
    <text evidence="6">The sequence shown here is derived from an EMBL/GenBank/DDBJ whole genome shotgun (WGS) entry which is preliminary data.</text>
</comment>
<keyword evidence="5" id="KW-1133">Transmembrane helix</keyword>
<evidence type="ECO:0000313" key="7">
    <source>
        <dbReference type="Proteomes" id="UP000319837"/>
    </source>
</evidence>
<feature type="transmembrane region" description="Helical" evidence="5">
    <location>
        <begin position="418"/>
        <end position="436"/>
    </location>
</feature>
<comment type="subcellular location">
    <subcellularLocation>
        <location evidence="4">Cell membrane</location>
    </subcellularLocation>
    <subcellularLocation>
        <location evidence="1">Membrane</location>
        <topology evidence="1">Multi-pass membrane protein</topology>
    </subcellularLocation>
</comment>
<keyword evidence="5" id="KW-0812">Transmembrane</keyword>
<gene>
    <name evidence="6" type="ORF">CEQ21_04955</name>
</gene>
<feature type="transmembrane region" description="Helical" evidence="5">
    <location>
        <begin position="287"/>
        <end position="308"/>
    </location>
</feature>
<name>A0A553STG7_NIACI</name>
<reference evidence="7" key="1">
    <citation type="submission" date="2018-10" db="EMBL/GenBank/DDBJ databases">
        <title>FDA dAtabase for Regulatory Grade micrObial Sequences (FDA-ARGOS): Supporting development and validation of Infectious Disease Dx tests.</title>
        <authorList>
            <person name="Minogue T."/>
            <person name="Wolcott M."/>
            <person name="Wasieloski L."/>
            <person name="Aguilar W."/>
            <person name="Moore D."/>
            <person name="Tallon L."/>
            <person name="Sadzewicz L."/>
            <person name="Sengamalay N."/>
            <person name="Ott S."/>
            <person name="Godinez A."/>
            <person name="Nagaraj S."/>
            <person name="Vavikolanu K."/>
            <person name="Vyas G."/>
            <person name="Nadendla S."/>
            <person name="George J."/>
            <person name="Sichtig H."/>
        </authorList>
    </citation>
    <scope>NUCLEOTIDE SEQUENCE [LARGE SCALE GENOMIC DNA]</scope>
    <source>
        <strain evidence="7">FDAARGOS_343</strain>
    </source>
</reference>